<dbReference type="RefSeq" id="WP_309482735.1">
    <property type="nucleotide sequence ID" value="NZ_CP133720.1"/>
</dbReference>
<dbReference type="EMBL" id="CP133720">
    <property type="protein sequence ID" value="WMW81254.1"/>
    <property type="molecule type" value="Genomic_DNA"/>
</dbReference>
<dbReference type="InterPro" id="IPR005653">
    <property type="entry name" value="OstA-like_N"/>
</dbReference>
<feature type="domain" description="Organic solvent tolerance-like N-terminal" evidence="3">
    <location>
        <begin position="41"/>
        <end position="154"/>
    </location>
</feature>
<protein>
    <submittedName>
        <fullName evidence="4">LptA/OstA family protein</fullName>
    </submittedName>
</protein>
<keyword evidence="2" id="KW-0732">Signal</keyword>
<evidence type="ECO:0000313" key="4">
    <source>
        <dbReference type="EMBL" id="WMW81254.1"/>
    </source>
</evidence>
<sequence>MYKINVSTLILSLLLGFVSSQALAEKADKFKETKVSGIAGAYDASKNIITFEKIEVTRGTLYIRGEKGTDISIPTSKEHPEGGGTTVLLGTPANPVFFRQKRDGGEELWIEGTAQRVEYNKASDVVTFHGAAVIRFLDHQKETRKLEGEFFSYDSPNDFLNLANSSTGKSTQNGGRVTFTQQPEKAKTETKTSKP</sequence>
<evidence type="ECO:0000256" key="2">
    <source>
        <dbReference type="SAM" id="SignalP"/>
    </source>
</evidence>
<organism evidence="4 5">
    <name type="scientific">Undibacterium cyanobacteriorum</name>
    <dbReference type="NCBI Taxonomy" id="3073561"/>
    <lineage>
        <taxon>Bacteria</taxon>
        <taxon>Pseudomonadati</taxon>
        <taxon>Pseudomonadota</taxon>
        <taxon>Betaproteobacteria</taxon>
        <taxon>Burkholderiales</taxon>
        <taxon>Oxalobacteraceae</taxon>
        <taxon>Undibacterium</taxon>
    </lineage>
</organism>
<dbReference type="Proteomes" id="UP001181355">
    <property type="component" value="Chromosome"/>
</dbReference>
<feature type="signal peptide" evidence="2">
    <location>
        <begin position="1"/>
        <end position="24"/>
    </location>
</feature>
<gene>
    <name evidence="4" type="ORF">RF679_02950</name>
</gene>
<evidence type="ECO:0000259" key="3">
    <source>
        <dbReference type="Pfam" id="PF03968"/>
    </source>
</evidence>
<proteinExistence type="predicted"/>
<dbReference type="Pfam" id="PF03968">
    <property type="entry name" value="LptD_N"/>
    <property type="match status" value="1"/>
</dbReference>
<name>A0ABY9RJ53_9BURK</name>
<feature type="chain" id="PRO_5045308449" evidence="2">
    <location>
        <begin position="25"/>
        <end position="195"/>
    </location>
</feature>
<evidence type="ECO:0000313" key="5">
    <source>
        <dbReference type="Proteomes" id="UP001181355"/>
    </source>
</evidence>
<feature type="compositionally biased region" description="Polar residues" evidence="1">
    <location>
        <begin position="162"/>
        <end position="183"/>
    </location>
</feature>
<reference evidence="4" key="1">
    <citation type="submission" date="2023-09" db="EMBL/GenBank/DDBJ databases">
        <title>Undibacterium sp. 20NA77.5 isolated from freshwater.</title>
        <authorList>
            <person name="Le V."/>
            <person name="Ko S.-R."/>
            <person name="Ahn C.-Y."/>
            <person name="Oh H.-M."/>
        </authorList>
    </citation>
    <scope>NUCLEOTIDE SEQUENCE</scope>
    <source>
        <strain evidence="4">20NA77.5</strain>
    </source>
</reference>
<accession>A0ABY9RJ53</accession>
<feature type="compositionally biased region" description="Basic and acidic residues" evidence="1">
    <location>
        <begin position="184"/>
        <end position="195"/>
    </location>
</feature>
<feature type="region of interest" description="Disordered" evidence="1">
    <location>
        <begin position="161"/>
        <end position="195"/>
    </location>
</feature>
<keyword evidence="5" id="KW-1185">Reference proteome</keyword>
<evidence type="ECO:0000256" key="1">
    <source>
        <dbReference type="SAM" id="MobiDB-lite"/>
    </source>
</evidence>
<dbReference type="Gene3D" id="2.60.450.10">
    <property type="entry name" value="Lipopolysaccharide (LPS) transport protein A like domain"/>
    <property type="match status" value="1"/>
</dbReference>